<organism evidence="3 4">
    <name type="scientific">Tricholomella constricta</name>
    <dbReference type="NCBI Taxonomy" id="117010"/>
    <lineage>
        <taxon>Eukaryota</taxon>
        <taxon>Fungi</taxon>
        <taxon>Dikarya</taxon>
        <taxon>Basidiomycota</taxon>
        <taxon>Agaricomycotina</taxon>
        <taxon>Agaricomycetes</taxon>
        <taxon>Agaricomycetidae</taxon>
        <taxon>Agaricales</taxon>
        <taxon>Tricholomatineae</taxon>
        <taxon>Lyophyllaceae</taxon>
        <taxon>Tricholomella</taxon>
    </lineage>
</organism>
<feature type="compositionally biased region" description="Basic residues" evidence="1">
    <location>
        <begin position="24"/>
        <end position="35"/>
    </location>
</feature>
<dbReference type="InterPro" id="IPR016181">
    <property type="entry name" value="Acyl_CoA_acyltransferase"/>
</dbReference>
<dbReference type="EMBL" id="JAACJP010000006">
    <property type="protein sequence ID" value="KAF5383663.1"/>
    <property type="molecule type" value="Genomic_DNA"/>
</dbReference>
<reference evidence="3 4" key="1">
    <citation type="journal article" date="2020" name="ISME J.">
        <title>Uncovering the hidden diversity of litter-decomposition mechanisms in mushroom-forming fungi.</title>
        <authorList>
            <person name="Floudas D."/>
            <person name="Bentzer J."/>
            <person name="Ahren D."/>
            <person name="Johansson T."/>
            <person name="Persson P."/>
            <person name="Tunlid A."/>
        </authorList>
    </citation>
    <scope>NUCLEOTIDE SEQUENCE [LARGE SCALE GENOMIC DNA]</scope>
    <source>
        <strain evidence="3 4">CBS 661.87</strain>
    </source>
</reference>
<feature type="region of interest" description="Disordered" evidence="1">
    <location>
        <begin position="24"/>
        <end position="46"/>
    </location>
</feature>
<evidence type="ECO:0000256" key="1">
    <source>
        <dbReference type="SAM" id="MobiDB-lite"/>
    </source>
</evidence>
<feature type="domain" description="N-acetyltransferase" evidence="2">
    <location>
        <begin position="240"/>
        <end position="384"/>
    </location>
</feature>
<dbReference type="SUPFAM" id="SSF55729">
    <property type="entry name" value="Acyl-CoA N-acyltransferases (Nat)"/>
    <property type="match status" value="1"/>
</dbReference>
<dbReference type="InterPro" id="IPR000182">
    <property type="entry name" value="GNAT_dom"/>
</dbReference>
<dbReference type="AlphaFoldDB" id="A0A8H5M7G1"/>
<evidence type="ECO:0000313" key="4">
    <source>
        <dbReference type="Proteomes" id="UP000565441"/>
    </source>
</evidence>
<dbReference type="PROSITE" id="PS51186">
    <property type="entry name" value="GNAT"/>
    <property type="match status" value="1"/>
</dbReference>
<evidence type="ECO:0000313" key="3">
    <source>
        <dbReference type="EMBL" id="KAF5383663.1"/>
    </source>
</evidence>
<dbReference type="OrthoDB" id="4080456at2759"/>
<dbReference type="GO" id="GO:0016747">
    <property type="term" value="F:acyltransferase activity, transferring groups other than amino-acyl groups"/>
    <property type="evidence" value="ECO:0007669"/>
    <property type="project" value="InterPro"/>
</dbReference>
<dbReference type="Gene3D" id="3.40.630.30">
    <property type="match status" value="1"/>
</dbReference>
<keyword evidence="4" id="KW-1185">Reference proteome</keyword>
<evidence type="ECO:0000259" key="2">
    <source>
        <dbReference type="PROSITE" id="PS51186"/>
    </source>
</evidence>
<proteinExistence type="predicted"/>
<dbReference type="Proteomes" id="UP000565441">
    <property type="component" value="Unassembled WGS sequence"/>
</dbReference>
<sequence length="384" mass="43408">MSNTNTEFDSDEYREVEVRKFKPRITHRKRRKIHSKQAVPTESNPDSSLLRAVFDELGNGDPTVASFQDIIDRVLPDLLHTRANLQEETAELDQNGQLLRPPTRAEVSSLIRAFASPGDPASVSTAIAERKLKLSREKRRAKLLDTTIQASDTVTPLPSPPASLPPHPQVIDALYNIQTTPFASSFLSRLQGTRAATSSSAIAVDWETITPWMSLMNDIRDHYVLSHPEREQALETSAPIVYSSLERSHLREVHELLTRAFWKGINVSDSLDHSPERCTIVASYKRLVIGVAILSSPRETYITYLAVRAGWDKARIARSMLYHLIMLNPKKDITLHVSVNNSAMLLYNQFGFKAEEFVAGFYEDYLDPNSRASKNAFRLRLRQQ</sequence>
<comment type="caution">
    <text evidence="3">The sequence shown here is derived from an EMBL/GenBank/DDBJ whole genome shotgun (WGS) entry which is preliminary data.</text>
</comment>
<protein>
    <recommendedName>
        <fullName evidence="2">N-acetyltransferase domain-containing protein</fullName>
    </recommendedName>
</protein>
<gene>
    <name evidence="3" type="ORF">D9615_003781</name>
</gene>
<name>A0A8H5M7G1_9AGAR</name>
<accession>A0A8H5M7G1</accession>